<dbReference type="Pfam" id="PF00217">
    <property type="entry name" value="ATP-gua_Ptrans"/>
    <property type="match status" value="1"/>
</dbReference>
<dbReference type="SMR" id="A0A7I8WGU1"/>
<dbReference type="PANTHER" id="PTHR11547">
    <property type="entry name" value="ARGININE OR CREATINE KINASE"/>
    <property type="match status" value="1"/>
</dbReference>
<feature type="domain" description="Phosphagen kinase C-terminal" evidence="10">
    <location>
        <begin position="162"/>
        <end position="399"/>
    </location>
</feature>
<dbReference type="PROSITE" id="PS51510">
    <property type="entry name" value="PHOSPHAGEN_KINASE_C"/>
    <property type="match status" value="1"/>
</dbReference>
<evidence type="ECO:0000313" key="12">
    <source>
        <dbReference type="Proteomes" id="UP000659654"/>
    </source>
</evidence>
<dbReference type="FunFam" id="1.10.135.10:FF:000003">
    <property type="entry name" value="Three-domain arginine kinase"/>
    <property type="match status" value="1"/>
</dbReference>
<dbReference type="InterPro" id="IPR022413">
    <property type="entry name" value="ATP-guanido_PTrfase_N"/>
</dbReference>
<dbReference type="InterPro" id="IPR022414">
    <property type="entry name" value="ATP-guanido_PTrfase_cat"/>
</dbReference>
<evidence type="ECO:0000259" key="10">
    <source>
        <dbReference type="PROSITE" id="PS51510"/>
    </source>
</evidence>
<dbReference type="Proteomes" id="UP000659654">
    <property type="component" value="Unassembled WGS sequence"/>
</dbReference>
<dbReference type="OrthoDB" id="430219at2759"/>
<dbReference type="Gene3D" id="1.10.135.10">
    <property type="entry name" value="ATP:guanido phosphotransferase, N-terminal domain"/>
    <property type="match status" value="1"/>
</dbReference>
<evidence type="ECO:0000256" key="6">
    <source>
        <dbReference type="ARBA" id="ARBA00022840"/>
    </source>
</evidence>
<dbReference type="CDD" id="cd07932">
    <property type="entry name" value="arginine_kinase_like"/>
    <property type="match status" value="1"/>
</dbReference>
<name>A0A7I8WGU1_BURXY</name>
<feature type="binding site" evidence="8">
    <location>
        <begin position="352"/>
        <end position="357"/>
    </location>
    <ligand>
        <name>ATP</name>
        <dbReference type="ChEBI" id="CHEBI:30616"/>
    </ligand>
</feature>
<keyword evidence="3 8" id="KW-0808">Transferase</keyword>
<dbReference type="PROSITE" id="PS51509">
    <property type="entry name" value="PHOSPHAGEN_KINASE_N"/>
    <property type="match status" value="1"/>
</dbReference>
<dbReference type="SUPFAM" id="SSF55931">
    <property type="entry name" value="Glutamine synthetase/guanido kinase"/>
    <property type="match status" value="1"/>
</dbReference>
<dbReference type="Proteomes" id="UP000582659">
    <property type="component" value="Unassembled WGS sequence"/>
</dbReference>
<feature type="binding site" evidence="8">
    <location>
        <position position="229"/>
    </location>
    <ligand>
        <name>ATP</name>
        <dbReference type="ChEBI" id="CHEBI:30616"/>
    </ligand>
</feature>
<keyword evidence="4 8" id="KW-0547">Nucleotide-binding</keyword>
<keyword evidence="12" id="KW-1185">Reference proteome</keyword>
<evidence type="ECO:0000256" key="1">
    <source>
        <dbReference type="ARBA" id="ARBA00006798"/>
    </source>
</evidence>
<dbReference type="AlphaFoldDB" id="A0A7I8WGU1"/>
<protein>
    <recommendedName>
        <fullName evidence="2">arginine kinase</fullName>
        <ecNumber evidence="2">2.7.3.3</ecNumber>
    </recommendedName>
</protein>
<feature type="domain" description="Phosphagen kinase N-terminal" evidence="9">
    <location>
        <begin position="51"/>
        <end position="133"/>
    </location>
</feature>
<dbReference type="Gene3D" id="3.30.590.10">
    <property type="entry name" value="Glutamine synthetase/guanido kinase, catalytic domain"/>
    <property type="match status" value="1"/>
</dbReference>
<gene>
    <name evidence="11" type="ORF">BXYJ_LOCUS7489</name>
</gene>
<feature type="binding site" evidence="8">
    <location>
        <begin position="165"/>
        <end position="169"/>
    </location>
    <ligand>
        <name>ATP</name>
        <dbReference type="ChEBI" id="CHEBI:30616"/>
    </ligand>
</feature>
<dbReference type="FunFam" id="3.30.590.10:FF:000006">
    <property type="entry name" value="Arginine kinase 1"/>
    <property type="match status" value="1"/>
</dbReference>
<dbReference type="GO" id="GO:0004111">
    <property type="term" value="F:creatine kinase activity"/>
    <property type="evidence" value="ECO:0007669"/>
    <property type="project" value="InterPro"/>
</dbReference>
<dbReference type="InterPro" id="IPR000749">
    <property type="entry name" value="ATP-guanido_PTrfase"/>
</dbReference>
<evidence type="ECO:0000256" key="8">
    <source>
        <dbReference type="PROSITE-ProRule" id="PRU00843"/>
    </source>
</evidence>
<dbReference type="GO" id="GO:0046314">
    <property type="term" value="P:phosphocreatine biosynthetic process"/>
    <property type="evidence" value="ECO:0007669"/>
    <property type="project" value="InterPro"/>
</dbReference>
<dbReference type="EMBL" id="CAJFCV020000003">
    <property type="protein sequence ID" value="CAG9110589.1"/>
    <property type="molecule type" value="Genomic_DNA"/>
</dbReference>
<keyword evidence="6 8" id="KW-0067">ATP-binding</keyword>
<evidence type="ECO:0000259" key="9">
    <source>
        <dbReference type="PROSITE" id="PS51509"/>
    </source>
</evidence>
<dbReference type="EC" id="2.7.3.3" evidence="2"/>
<dbReference type="SUPFAM" id="SSF48034">
    <property type="entry name" value="Guanido kinase N-terminal domain"/>
    <property type="match status" value="1"/>
</dbReference>
<keyword evidence="5 8" id="KW-0418">Kinase</keyword>
<evidence type="ECO:0000256" key="4">
    <source>
        <dbReference type="ARBA" id="ARBA00022741"/>
    </source>
</evidence>
<accession>A0A7I8WGU1</accession>
<evidence type="ECO:0000256" key="7">
    <source>
        <dbReference type="PROSITE-ProRule" id="PRU00842"/>
    </source>
</evidence>
<sequence>MLSRNQNLFTALIAGSVGAAGGYYFRGCQSSKSCHQKDIGLTGVDPAIQQKIEDAYKKLQAHPECKSLLKKHLTKDVVEKLKDRKTPMGATLYDVIRSGVYNLDAGVGVYAPDYDSYKVFAALFDPIIQEYHGFGPKDKQPPVDLGEGKTKEFPPLDPEGKYIISTRIRCGRTLNGYPFNPLLKESDYIEMQAKVKEALEKVSDADLKGTYYPLEGMSKKTQNQLIQDHFLFKEGDRHLQYANACNYWPKGRGIFHNNLKSFLVWVNEEDHMRIISMEQGSDVGKVLDRLIRGVRSVETKVPFARDERLGWLTFCPTNLGSTVRASVHIKLPKVSARKDFKEICDKLHLQVRGIHGEHSESEGGVYDISNRARLGLSEYQAVKQMYDGVKELIRLEKESA</sequence>
<reference evidence="11" key="1">
    <citation type="submission" date="2020-09" db="EMBL/GenBank/DDBJ databases">
        <authorList>
            <person name="Kikuchi T."/>
        </authorList>
    </citation>
    <scope>NUCLEOTIDE SEQUENCE</scope>
    <source>
        <strain evidence="11">Ka4C1</strain>
    </source>
</reference>
<evidence type="ECO:0000256" key="5">
    <source>
        <dbReference type="ARBA" id="ARBA00022777"/>
    </source>
</evidence>
<dbReference type="InterPro" id="IPR014746">
    <property type="entry name" value="Gln_synth/guanido_kin_cat_dom"/>
</dbReference>
<organism evidence="11 12">
    <name type="scientific">Bursaphelenchus xylophilus</name>
    <name type="common">Pinewood nematode worm</name>
    <name type="synonym">Aphelenchoides xylophilus</name>
    <dbReference type="NCBI Taxonomy" id="6326"/>
    <lineage>
        <taxon>Eukaryota</taxon>
        <taxon>Metazoa</taxon>
        <taxon>Ecdysozoa</taxon>
        <taxon>Nematoda</taxon>
        <taxon>Chromadorea</taxon>
        <taxon>Rhabditida</taxon>
        <taxon>Tylenchina</taxon>
        <taxon>Tylenchomorpha</taxon>
        <taxon>Aphelenchoidea</taxon>
        <taxon>Aphelenchoididae</taxon>
        <taxon>Bursaphelenchus</taxon>
    </lineage>
</organism>
<feature type="binding site" evidence="8">
    <location>
        <begin position="324"/>
        <end position="328"/>
    </location>
    <ligand>
        <name>ATP</name>
        <dbReference type="ChEBI" id="CHEBI:30616"/>
    </ligand>
</feature>
<feature type="binding site" evidence="8">
    <location>
        <position position="273"/>
    </location>
    <ligand>
        <name>ATP</name>
        <dbReference type="ChEBI" id="CHEBI:30616"/>
    </ligand>
</feature>
<dbReference type="GO" id="GO:0004054">
    <property type="term" value="F:arginine kinase activity"/>
    <property type="evidence" value="ECO:0007669"/>
    <property type="project" value="UniProtKB-EC"/>
</dbReference>
<evidence type="ECO:0000256" key="3">
    <source>
        <dbReference type="ARBA" id="ARBA00022679"/>
    </source>
</evidence>
<dbReference type="GO" id="GO:0005615">
    <property type="term" value="C:extracellular space"/>
    <property type="evidence" value="ECO:0007669"/>
    <property type="project" value="TreeGrafter"/>
</dbReference>
<comment type="similarity">
    <text evidence="1 7">Belongs to the ATP:guanido phosphotransferase family.</text>
</comment>
<dbReference type="EMBL" id="CAJFDI010000003">
    <property type="protein sequence ID" value="CAD5222521.1"/>
    <property type="molecule type" value="Genomic_DNA"/>
</dbReference>
<proteinExistence type="inferred from homology"/>
<evidence type="ECO:0000313" key="11">
    <source>
        <dbReference type="EMBL" id="CAD5222521.1"/>
    </source>
</evidence>
<dbReference type="PANTHER" id="PTHR11547:SF20">
    <property type="entry name" value="ARGININE KINASE"/>
    <property type="match status" value="1"/>
</dbReference>
<dbReference type="InterPro" id="IPR036802">
    <property type="entry name" value="ATP-guanido_PTrfase_N_sf"/>
</dbReference>
<dbReference type="Pfam" id="PF02807">
    <property type="entry name" value="ATP-gua_PtransN"/>
    <property type="match status" value="1"/>
</dbReference>
<dbReference type="GO" id="GO:0005524">
    <property type="term" value="F:ATP binding"/>
    <property type="evidence" value="ECO:0007669"/>
    <property type="project" value="UniProtKB-UniRule"/>
</dbReference>
<comment type="caution">
    <text evidence="11">The sequence shown here is derived from an EMBL/GenBank/DDBJ whole genome shotgun (WGS) entry which is preliminary data.</text>
</comment>
<evidence type="ECO:0000256" key="2">
    <source>
        <dbReference type="ARBA" id="ARBA00012230"/>
    </source>
</evidence>